<dbReference type="Gene3D" id="1.10.287.1490">
    <property type="match status" value="1"/>
</dbReference>
<feature type="coiled-coil region" evidence="1">
    <location>
        <begin position="45"/>
        <end position="187"/>
    </location>
</feature>
<reference evidence="2" key="1">
    <citation type="journal article" date="2014" name="Int. J. Syst. Evol. Microbiol.">
        <title>Complete genome sequence of Corynebacterium casei LMG S-19264T (=DSM 44701T), isolated from a smear-ripened cheese.</title>
        <authorList>
            <consortium name="US DOE Joint Genome Institute (JGI-PGF)"/>
            <person name="Walter F."/>
            <person name="Albersmeier A."/>
            <person name="Kalinowski J."/>
            <person name="Ruckert C."/>
        </authorList>
    </citation>
    <scope>NUCLEOTIDE SEQUENCE</scope>
    <source>
        <strain evidence="2">CCM 7897</strain>
    </source>
</reference>
<proteinExistence type="predicted"/>
<comment type="caution">
    <text evidence="2">The sequence shown here is derived from an EMBL/GenBank/DDBJ whole genome shotgun (WGS) entry which is preliminary data.</text>
</comment>
<dbReference type="SUPFAM" id="SSF57997">
    <property type="entry name" value="Tropomyosin"/>
    <property type="match status" value="1"/>
</dbReference>
<reference evidence="2" key="2">
    <citation type="submission" date="2020-09" db="EMBL/GenBank/DDBJ databases">
        <authorList>
            <person name="Sun Q."/>
            <person name="Sedlacek I."/>
        </authorList>
    </citation>
    <scope>NUCLEOTIDE SEQUENCE</scope>
    <source>
        <strain evidence="2">CCM 7897</strain>
    </source>
</reference>
<dbReference type="Proteomes" id="UP000606044">
    <property type="component" value="Unassembled WGS sequence"/>
</dbReference>
<accession>A0A917C737</accession>
<dbReference type="AlphaFoldDB" id="A0A917C737"/>
<keyword evidence="1" id="KW-0175">Coiled coil</keyword>
<protein>
    <recommendedName>
        <fullName evidence="4">Lipoprotein</fullName>
    </recommendedName>
</protein>
<gene>
    <name evidence="2" type="ORF">GCM10007301_38980</name>
</gene>
<evidence type="ECO:0000313" key="2">
    <source>
        <dbReference type="EMBL" id="GGF75298.1"/>
    </source>
</evidence>
<sequence>MKACLRVGIGLALAPMLMGFCEGVSSDPRQGGLMGGVCGNATGSYKKRTQDREQALDALEQANRKLNSRLTAGQAEADTLNTRITAVRTRLQRTDTELNQLKVRVARREAQRSLRQAELDTIKREIASLTETYDQLSQRVTAQEATVRAIESGVNIAQRAQSEEKAVENINGEVSRLRERLSAVKQKVP</sequence>
<evidence type="ECO:0008006" key="4">
    <source>
        <dbReference type="Google" id="ProtNLM"/>
    </source>
</evidence>
<evidence type="ECO:0000313" key="3">
    <source>
        <dbReference type="Proteomes" id="UP000606044"/>
    </source>
</evidence>
<evidence type="ECO:0000256" key="1">
    <source>
        <dbReference type="SAM" id="Coils"/>
    </source>
</evidence>
<name>A0A917C737_9HYPH</name>
<organism evidence="2 3">
    <name type="scientific">Azorhizobium oxalatiphilum</name>
    <dbReference type="NCBI Taxonomy" id="980631"/>
    <lineage>
        <taxon>Bacteria</taxon>
        <taxon>Pseudomonadati</taxon>
        <taxon>Pseudomonadota</taxon>
        <taxon>Alphaproteobacteria</taxon>
        <taxon>Hyphomicrobiales</taxon>
        <taxon>Xanthobacteraceae</taxon>
        <taxon>Azorhizobium</taxon>
    </lineage>
</organism>
<dbReference type="EMBL" id="BMCT01000006">
    <property type="protein sequence ID" value="GGF75298.1"/>
    <property type="molecule type" value="Genomic_DNA"/>
</dbReference>
<dbReference type="RefSeq" id="WP_188581680.1">
    <property type="nucleotide sequence ID" value="NZ_BMCT01000006.1"/>
</dbReference>
<keyword evidence="3" id="KW-1185">Reference proteome</keyword>